<dbReference type="SMART" id="SM00450">
    <property type="entry name" value="RHOD"/>
    <property type="match status" value="2"/>
</dbReference>
<feature type="domain" description="Rhodanese" evidence="4">
    <location>
        <begin position="229"/>
        <end position="342"/>
    </location>
</feature>
<keyword evidence="1" id="KW-0808">Transferase</keyword>
<dbReference type="InterPro" id="IPR001763">
    <property type="entry name" value="Rhodanese-like_dom"/>
</dbReference>
<dbReference type="Proteomes" id="UP001432322">
    <property type="component" value="Unassembled WGS sequence"/>
</dbReference>
<dbReference type="InterPro" id="IPR036873">
    <property type="entry name" value="Rhodanese-like_dom_sf"/>
</dbReference>
<dbReference type="AlphaFoldDB" id="A0AAV5UXC7"/>
<organism evidence="5 6">
    <name type="scientific">Pristionchus fissidentatus</name>
    <dbReference type="NCBI Taxonomy" id="1538716"/>
    <lineage>
        <taxon>Eukaryota</taxon>
        <taxon>Metazoa</taxon>
        <taxon>Ecdysozoa</taxon>
        <taxon>Nematoda</taxon>
        <taxon>Chromadorea</taxon>
        <taxon>Rhabditida</taxon>
        <taxon>Rhabditina</taxon>
        <taxon>Diplogasteromorpha</taxon>
        <taxon>Diplogasteroidea</taxon>
        <taxon>Neodiplogasteridae</taxon>
        <taxon>Pristionchus</taxon>
    </lineage>
</organism>
<sequence>SQNMSGALKKIIDAKTLQSLVASGAINKEGIRLFDCTYFPTPFVQAPTLVRTLSLLSTGGEPSKEVAEWQRFKEENYGRFSKMIAAESRAHSIYAASHIPGAVHCDPAIATYPSRYERFTYYPADIFEQYIQLLGVNKGEHIIVYGRGAQGGMLFAGKMAWILKSYGQEKLSLLDGGIENWKKSKFELSKQAVQPQRGDWTAIDRIADCNISLEQLQQKDADGKEFIEKSSETRFIDARVRGQFDGTEDTGLDPYSVPASHIPGFTSMPSSELVNENGLLKSEEEIKKVIPAGDKPIVTICNLGVQASLLSYVLDTVDEKTRPKVYPGSLKEMEKRDPKRISAGRRDLPH</sequence>
<name>A0AAV5UXC7_9BILA</name>
<dbReference type="GO" id="GO:0004792">
    <property type="term" value="F:thiosulfate-cyanide sulfurtransferase activity"/>
    <property type="evidence" value="ECO:0007669"/>
    <property type="project" value="TreeGrafter"/>
</dbReference>
<proteinExistence type="predicted"/>
<feature type="region of interest" description="Disordered" evidence="3">
    <location>
        <begin position="328"/>
        <end position="350"/>
    </location>
</feature>
<accession>A0AAV5UXC7</accession>
<protein>
    <recommendedName>
        <fullName evidence="4">Rhodanese domain-containing protein</fullName>
    </recommendedName>
</protein>
<dbReference type="GO" id="GO:0005739">
    <property type="term" value="C:mitochondrion"/>
    <property type="evidence" value="ECO:0007669"/>
    <property type="project" value="TreeGrafter"/>
</dbReference>
<evidence type="ECO:0000256" key="3">
    <source>
        <dbReference type="SAM" id="MobiDB-lite"/>
    </source>
</evidence>
<feature type="non-terminal residue" evidence="5">
    <location>
        <position position="1"/>
    </location>
</feature>
<keyword evidence="2" id="KW-0677">Repeat</keyword>
<evidence type="ECO:0000313" key="5">
    <source>
        <dbReference type="EMBL" id="GMT11666.1"/>
    </source>
</evidence>
<comment type="caution">
    <text evidence="5">The sequence shown here is derived from an EMBL/GenBank/DDBJ whole genome shotgun (WGS) entry which is preliminary data.</text>
</comment>
<evidence type="ECO:0000259" key="4">
    <source>
        <dbReference type="PROSITE" id="PS50206"/>
    </source>
</evidence>
<evidence type="ECO:0000313" key="6">
    <source>
        <dbReference type="Proteomes" id="UP001432322"/>
    </source>
</evidence>
<dbReference type="Pfam" id="PF00581">
    <property type="entry name" value="Rhodanese"/>
    <property type="match status" value="1"/>
</dbReference>
<gene>
    <name evidence="5" type="ORF">PFISCL1PPCAC_2963</name>
</gene>
<dbReference type="CDD" id="cd01448">
    <property type="entry name" value="TST_Repeat_1"/>
    <property type="match status" value="1"/>
</dbReference>
<dbReference type="PROSITE" id="PS50206">
    <property type="entry name" value="RHODANESE_3"/>
    <property type="match status" value="2"/>
</dbReference>
<dbReference type="PANTHER" id="PTHR11364">
    <property type="entry name" value="THIOSULFATE SULFERTANSFERASE"/>
    <property type="match status" value="1"/>
</dbReference>
<evidence type="ECO:0000256" key="1">
    <source>
        <dbReference type="ARBA" id="ARBA00022679"/>
    </source>
</evidence>
<feature type="compositionally biased region" description="Basic and acidic residues" evidence="3">
    <location>
        <begin position="331"/>
        <end position="350"/>
    </location>
</feature>
<dbReference type="Gene3D" id="3.40.250.10">
    <property type="entry name" value="Rhodanese-like domain"/>
    <property type="match status" value="2"/>
</dbReference>
<keyword evidence="6" id="KW-1185">Reference proteome</keyword>
<feature type="domain" description="Rhodanese" evidence="4">
    <location>
        <begin position="94"/>
        <end position="190"/>
    </location>
</feature>
<evidence type="ECO:0000256" key="2">
    <source>
        <dbReference type="ARBA" id="ARBA00022737"/>
    </source>
</evidence>
<reference evidence="5" key="1">
    <citation type="submission" date="2023-10" db="EMBL/GenBank/DDBJ databases">
        <title>Genome assembly of Pristionchus species.</title>
        <authorList>
            <person name="Yoshida K."/>
            <person name="Sommer R.J."/>
        </authorList>
    </citation>
    <scope>NUCLEOTIDE SEQUENCE</scope>
    <source>
        <strain evidence="5">RS5133</strain>
    </source>
</reference>
<dbReference type="EMBL" id="BTSY01000001">
    <property type="protein sequence ID" value="GMT11666.1"/>
    <property type="molecule type" value="Genomic_DNA"/>
</dbReference>
<dbReference type="SUPFAM" id="SSF52821">
    <property type="entry name" value="Rhodanese/Cell cycle control phosphatase"/>
    <property type="match status" value="2"/>
</dbReference>
<dbReference type="PANTHER" id="PTHR11364:SF7">
    <property type="entry name" value="THIOSULFATE SULFURTRANSFERASE MPST-1-RELATED"/>
    <property type="match status" value="1"/>
</dbReference>
<dbReference type="InterPro" id="IPR045078">
    <property type="entry name" value="TST/MPST-like"/>
</dbReference>